<feature type="compositionally biased region" description="Low complexity" evidence="2">
    <location>
        <begin position="746"/>
        <end position="756"/>
    </location>
</feature>
<organism evidence="4 5">
    <name type="scientific">Rhynchospora tenuis</name>
    <dbReference type="NCBI Taxonomy" id="198213"/>
    <lineage>
        <taxon>Eukaryota</taxon>
        <taxon>Viridiplantae</taxon>
        <taxon>Streptophyta</taxon>
        <taxon>Embryophyta</taxon>
        <taxon>Tracheophyta</taxon>
        <taxon>Spermatophyta</taxon>
        <taxon>Magnoliopsida</taxon>
        <taxon>Liliopsida</taxon>
        <taxon>Poales</taxon>
        <taxon>Cyperaceae</taxon>
        <taxon>Cyperoideae</taxon>
        <taxon>Rhynchosporeae</taxon>
        <taxon>Rhynchospora</taxon>
    </lineage>
</organism>
<feature type="compositionally biased region" description="Polar residues" evidence="2">
    <location>
        <begin position="757"/>
        <end position="771"/>
    </location>
</feature>
<name>A0AAD6EPH5_9POAL</name>
<feature type="region of interest" description="Disordered" evidence="2">
    <location>
        <begin position="828"/>
        <end position="848"/>
    </location>
</feature>
<sequence>MASETVLPNDSPHSSSTLTPPLISQTTDSIVSLNLPIASKLTDTNFLNWKSQVLPLIYGYSLGKFIDSPPPDPTLRSEAGQIVINPEYLPWYKQDQLLLGWIRSSLSDSVMAQVVSCSTTKELWHTLQQYFASTSRARLTDLRRQIQTAHKGDASCSTYLQQLKTVADELAFIGAPVSEDELVSYTINGLGIDYNSIVAAVNTASRSAPFSFSDLRGLLLGHEALLKSQATQPVAFAASRGSAASQTKPTCQICSKYGHPAKLCYKRYDPDSDWVPNPRFQAFNAQPTSAAATSTSSTANQSEWVLDSGASSHVTNDFNNLSTFFAYTGMDTLKLGSGTGMAISHIGSTHFNLSGTTVTLSDILVVPNFSTNLISISKLLQDNPQLCINFTASSCIFKVLHTKTNLHEVLCKNGLYLLHLNYSPQAFFGIRAPASVWHARLGHPSNSTTKQILQSFSLPCDSNKLSFCSDCAQSKAHVLPFSSSSSISTSPLQLVHSDVWGPAPIVSSLGYKYYITFVDDYSNYTWIYFLKQKSDVLNVFSLFKSQAENLLNTSIKTLRTDGGTEYKPVATKFPQIQHQTSCPYTPQQNGKAERKHRNIVELALAIMSQSSIPTLYWDEIFSNVVYLINRLPSNMDIPYKKLFHKDPDFTFLKVLGCLCFPLTRPYNAHKLEQRSLPCVFIGYAKSQKGHRCLHLPTNRIYISRNVLFDEHTFPFKQQQLPSTNFQQTLSLSTVLPVVFPSAQNQVNNSAQQADSQPQLEPQVSQPVSTSTVAATLQTDAARFSNDSADRPQNSNLSLTAAAQPPCCATELNIASAEPIQSAVIATESTTSPDIQPSASNTQTPTTVIHAQSRTHAMTTRTKDNSRKPKLFSEYVAHLSNMDSEPTNFTQANASANWREAMAT</sequence>
<dbReference type="Pfam" id="PF22936">
    <property type="entry name" value="Pol_BBD"/>
    <property type="match status" value="1"/>
</dbReference>
<dbReference type="InterPro" id="IPR012337">
    <property type="entry name" value="RNaseH-like_sf"/>
</dbReference>
<protein>
    <recommendedName>
        <fullName evidence="3">Integrase catalytic domain-containing protein</fullName>
    </recommendedName>
</protein>
<keyword evidence="1" id="KW-0645">Protease</keyword>
<evidence type="ECO:0000256" key="1">
    <source>
        <dbReference type="ARBA" id="ARBA00022670"/>
    </source>
</evidence>
<dbReference type="Pfam" id="PF25597">
    <property type="entry name" value="SH3_retrovirus"/>
    <property type="match status" value="1"/>
</dbReference>
<dbReference type="AlphaFoldDB" id="A0AAD6EPH5"/>
<accession>A0AAD6EPH5</accession>
<dbReference type="SUPFAM" id="SSF53098">
    <property type="entry name" value="Ribonuclease H-like"/>
    <property type="match status" value="1"/>
</dbReference>
<dbReference type="PANTHER" id="PTHR42648">
    <property type="entry name" value="TRANSPOSASE, PUTATIVE-RELATED"/>
    <property type="match status" value="1"/>
</dbReference>
<evidence type="ECO:0000259" key="3">
    <source>
        <dbReference type="PROSITE" id="PS50994"/>
    </source>
</evidence>
<dbReference type="InterPro" id="IPR057670">
    <property type="entry name" value="SH3_retrovirus"/>
</dbReference>
<evidence type="ECO:0000313" key="5">
    <source>
        <dbReference type="Proteomes" id="UP001210211"/>
    </source>
</evidence>
<evidence type="ECO:0000256" key="2">
    <source>
        <dbReference type="SAM" id="MobiDB-lite"/>
    </source>
</evidence>
<dbReference type="GO" id="GO:0006508">
    <property type="term" value="P:proteolysis"/>
    <property type="evidence" value="ECO:0007669"/>
    <property type="project" value="UniProtKB-KW"/>
</dbReference>
<feature type="region of interest" description="Disordered" evidence="2">
    <location>
        <begin position="746"/>
        <end position="771"/>
    </location>
</feature>
<dbReference type="InterPro" id="IPR025724">
    <property type="entry name" value="GAG-pre-integrase_dom"/>
</dbReference>
<dbReference type="Proteomes" id="UP001210211">
    <property type="component" value="Unassembled WGS sequence"/>
</dbReference>
<dbReference type="InterPro" id="IPR036397">
    <property type="entry name" value="RNaseH_sf"/>
</dbReference>
<dbReference type="GO" id="GO:0015074">
    <property type="term" value="P:DNA integration"/>
    <property type="evidence" value="ECO:0007669"/>
    <property type="project" value="InterPro"/>
</dbReference>
<dbReference type="GO" id="GO:0008233">
    <property type="term" value="F:peptidase activity"/>
    <property type="evidence" value="ECO:0007669"/>
    <property type="project" value="UniProtKB-KW"/>
</dbReference>
<dbReference type="Pfam" id="PF13976">
    <property type="entry name" value="gag_pre-integrs"/>
    <property type="match status" value="1"/>
</dbReference>
<feature type="region of interest" description="Disordered" evidence="2">
    <location>
        <begin position="1"/>
        <end position="21"/>
    </location>
</feature>
<dbReference type="Pfam" id="PF14223">
    <property type="entry name" value="Retrotran_gag_2"/>
    <property type="match status" value="1"/>
</dbReference>
<reference evidence="4 5" key="1">
    <citation type="journal article" date="2022" name="Cell">
        <title>Repeat-based holocentromeres influence genome architecture and karyotype evolution.</title>
        <authorList>
            <person name="Hofstatter P.G."/>
            <person name="Thangavel G."/>
            <person name="Lux T."/>
            <person name="Neumann P."/>
            <person name="Vondrak T."/>
            <person name="Novak P."/>
            <person name="Zhang M."/>
            <person name="Costa L."/>
            <person name="Castellani M."/>
            <person name="Scott A."/>
            <person name="Toegelov H."/>
            <person name="Fuchs J."/>
            <person name="Mata-Sucre Y."/>
            <person name="Dias Y."/>
            <person name="Vanzela A.L.L."/>
            <person name="Huettel B."/>
            <person name="Almeida C.C.S."/>
            <person name="Simkova H."/>
            <person name="Souza G."/>
            <person name="Pedrosa-Harand A."/>
            <person name="Macas J."/>
            <person name="Mayer K.F.X."/>
            <person name="Houben A."/>
            <person name="Marques A."/>
        </authorList>
    </citation>
    <scope>NUCLEOTIDE SEQUENCE [LARGE SCALE GENOMIC DNA]</scope>
    <source>
        <strain evidence="4">RhyTen1mFocal</strain>
    </source>
</reference>
<keyword evidence="5" id="KW-1185">Reference proteome</keyword>
<dbReference type="Gene3D" id="3.30.420.10">
    <property type="entry name" value="Ribonuclease H-like superfamily/Ribonuclease H"/>
    <property type="match status" value="1"/>
</dbReference>
<dbReference type="InterPro" id="IPR054722">
    <property type="entry name" value="PolX-like_BBD"/>
</dbReference>
<dbReference type="EMBL" id="JAMRDG010000002">
    <property type="protein sequence ID" value="KAJ3691741.1"/>
    <property type="molecule type" value="Genomic_DNA"/>
</dbReference>
<evidence type="ECO:0000313" key="4">
    <source>
        <dbReference type="EMBL" id="KAJ3691741.1"/>
    </source>
</evidence>
<dbReference type="Pfam" id="PF00665">
    <property type="entry name" value="rve"/>
    <property type="match status" value="1"/>
</dbReference>
<dbReference type="InterPro" id="IPR039537">
    <property type="entry name" value="Retrotran_Ty1/copia-like"/>
</dbReference>
<feature type="compositionally biased region" description="Low complexity" evidence="2">
    <location>
        <begin position="11"/>
        <end position="21"/>
    </location>
</feature>
<keyword evidence="1" id="KW-0378">Hydrolase</keyword>
<dbReference type="InterPro" id="IPR001584">
    <property type="entry name" value="Integrase_cat-core"/>
</dbReference>
<gene>
    <name evidence="4" type="ORF">LUZ61_020905</name>
</gene>
<dbReference type="GO" id="GO:0003676">
    <property type="term" value="F:nucleic acid binding"/>
    <property type="evidence" value="ECO:0007669"/>
    <property type="project" value="InterPro"/>
</dbReference>
<dbReference type="PROSITE" id="PS50994">
    <property type="entry name" value="INTEGRASE"/>
    <property type="match status" value="1"/>
</dbReference>
<comment type="caution">
    <text evidence="4">The sequence shown here is derived from an EMBL/GenBank/DDBJ whole genome shotgun (WGS) entry which is preliminary data.</text>
</comment>
<feature type="domain" description="Integrase catalytic" evidence="3">
    <location>
        <begin position="487"/>
        <end position="655"/>
    </location>
</feature>
<proteinExistence type="predicted"/>
<dbReference type="PANTHER" id="PTHR42648:SF26">
    <property type="entry name" value="INTEGRASE CATALYTIC DOMAIN-CONTAINING PROTEIN"/>
    <property type="match status" value="1"/>
</dbReference>